<proteinExistence type="predicted"/>
<dbReference type="EMBL" id="MT144841">
    <property type="protein sequence ID" value="QJI00283.1"/>
    <property type="molecule type" value="Genomic_DNA"/>
</dbReference>
<evidence type="ECO:0000313" key="2">
    <source>
        <dbReference type="EMBL" id="QJI00283.1"/>
    </source>
</evidence>
<protein>
    <submittedName>
        <fullName evidence="1">Uncharacterized protein</fullName>
    </submittedName>
</protein>
<gene>
    <name evidence="1" type="ORF">MM415A00210_0044</name>
    <name evidence="2" type="ORF">TM448B01912_0005</name>
</gene>
<name>A0A6M3KQI0_9ZZZZ</name>
<organism evidence="1">
    <name type="scientific">viral metagenome</name>
    <dbReference type="NCBI Taxonomy" id="1070528"/>
    <lineage>
        <taxon>unclassified sequences</taxon>
        <taxon>metagenomes</taxon>
        <taxon>organismal metagenomes</taxon>
    </lineage>
</organism>
<dbReference type="AlphaFoldDB" id="A0A6M3KQI0"/>
<accession>A0A6M3KQI0</accession>
<reference evidence="1" key="1">
    <citation type="submission" date="2020-03" db="EMBL/GenBank/DDBJ databases">
        <title>The deep terrestrial virosphere.</title>
        <authorList>
            <person name="Holmfeldt K."/>
            <person name="Nilsson E."/>
            <person name="Simone D."/>
            <person name="Lopez-Fernandez M."/>
            <person name="Wu X."/>
            <person name="de Brujin I."/>
            <person name="Lundin D."/>
            <person name="Andersson A."/>
            <person name="Bertilsson S."/>
            <person name="Dopson M."/>
        </authorList>
    </citation>
    <scope>NUCLEOTIDE SEQUENCE</scope>
    <source>
        <strain evidence="1">MM415A00210</strain>
        <strain evidence="2">TM448B01912</strain>
    </source>
</reference>
<evidence type="ECO:0000313" key="1">
    <source>
        <dbReference type="EMBL" id="QJA84319.1"/>
    </source>
</evidence>
<sequence length="78" mass="9031">MEVNNKILNEVVHKIGDMSIMLNKQASIIEDNIIPKEAINIVVFLRLLSKRFGEFKDDIYKGIDMGNEKNNRKISRVK</sequence>
<dbReference type="EMBL" id="MT142527">
    <property type="protein sequence ID" value="QJA84319.1"/>
    <property type="molecule type" value="Genomic_DNA"/>
</dbReference>